<reference evidence="2 3" key="1">
    <citation type="submission" date="2021-06" db="EMBL/GenBank/DDBJ databases">
        <title>Bacillus sp. RD4P76, an endophyte from a halophyte.</title>
        <authorList>
            <person name="Sun J.-Q."/>
        </authorList>
    </citation>
    <scope>NUCLEOTIDE SEQUENCE [LARGE SCALE GENOMIC DNA]</scope>
    <source>
        <strain evidence="2 3">JCM 17098</strain>
    </source>
</reference>
<accession>A0ABS6JZ78</accession>
<dbReference type="RefSeq" id="WP_088076687.1">
    <property type="nucleotide sequence ID" value="NZ_JAHQCR010000085.1"/>
</dbReference>
<proteinExistence type="predicted"/>
<keyword evidence="1" id="KW-0472">Membrane</keyword>
<gene>
    <name evidence="2" type="ORF">KS407_20045</name>
</gene>
<evidence type="ECO:0000313" key="3">
    <source>
        <dbReference type="Proteomes" id="UP000790580"/>
    </source>
</evidence>
<evidence type="ECO:0008006" key="4">
    <source>
        <dbReference type="Google" id="ProtNLM"/>
    </source>
</evidence>
<comment type="caution">
    <text evidence="2">The sequence shown here is derived from an EMBL/GenBank/DDBJ whole genome shotgun (WGS) entry which is preliminary data.</text>
</comment>
<dbReference type="Proteomes" id="UP000790580">
    <property type="component" value="Unassembled WGS sequence"/>
</dbReference>
<feature type="transmembrane region" description="Helical" evidence="1">
    <location>
        <begin position="93"/>
        <end position="115"/>
    </location>
</feature>
<feature type="transmembrane region" description="Helical" evidence="1">
    <location>
        <begin position="242"/>
        <end position="264"/>
    </location>
</feature>
<organism evidence="2 3">
    <name type="scientific">Evansella alkalicola</name>
    <dbReference type="NCBI Taxonomy" id="745819"/>
    <lineage>
        <taxon>Bacteria</taxon>
        <taxon>Bacillati</taxon>
        <taxon>Bacillota</taxon>
        <taxon>Bacilli</taxon>
        <taxon>Bacillales</taxon>
        <taxon>Bacillaceae</taxon>
        <taxon>Evansella</taxon>
    </lineage>
</organism>
<feature type="transmembrane region" description="Helical" evidence="1">
    <location>
        <begin position="16"/>
        <end position="36"/>
    </location>
</feature>
<name>A0ABS6JZ78_9BACI</name>
<sequence>MSWRALLMKEWNSSSVTFSISFVCMIVFYVILYYLMGRYTPFLFSLAFLVILALLLSLALDWFSTLHKEWRENTVYTWLNLPIPGWKLLLSKLIVSFVQFIIHLSTALIGFYILIHRGRALFEQSGAGGLQQVQAMDLLTDTFAEHSAMFFIAIPYVALLLAFGVAFIFFMSKSVRRLGWLIGIGIVAVFYYVRLKIIDTEFFGVFTEWGLIRKLEVPEQVMFAVGPEQGIHVGEVFQYPLYLGNIVVGVGLLVGIFLVLSWLLDNKVQTG</sequence>
<feature type="transmembrane region" description="Helical" evidence="1">
    <location>
        <begin position="178"/>
        <end position="195"/>
    </location>
</feature>
<keyword evidence="1" id="KW-0812">Transmembrane</keyword>
<protein>
    <recommendedName>
        <fullName evidence="4">ABC-2 family transporter protein</fullName>
    </recommendedName>
</protein>
<keyword evidence="3" id="KW-1185">Reference proteome</keyword>
<evidence type="ECO:0000313" key="2">
    <source>
        <dbReference type="EMBL" id="MBU9723715.1"/>
    </source>
</evidence>
<keyword evidence="1" id="KW-1133">Transmembrane helix</keyword>
<feature type="transmembrane region" description="Helical" evidence="1">
    <location>
        <begin position="148"/>
        <end position="171"/>
    </location>
</feature>
<evidence type="ECO:0000256" key="1">
    <source>
        <dbReference type="SAM" id="Phobius"/>
    </source>
</evidence>
<dbReference type="EMBL" id="JAHQCR010000085">
    <property type="protein sequence ID" value="MBU9723715.1"/>
    <property type="molecule type" value="Genomic_DNA"/>
</dbReference>
<feature type="transmembrane region" description="Helical" evidence="1">
    <location>
        <begin position="42"/>
        <end position="63"/>
    </location>
</feature>